<organism evidence="2 3">
    <name type="scientific">Amycolatopsis tolypomycina</name>
    <dbReference type="NCBI Taxonomy" id="208445"/>
    <lineage>
        <taxon>Bacteria</taxon>
        <taxon>Bacillati</taxon>
        <taxon>Actinomycetota</taxon>
        <taxon>Actinomycetes</taxon>
        <taxon>Pseudonocardiales</taxon>
        <taxon>Pseudonocardiaceae</taxon>
        <taxon>Amycolatopsis</taxon>
    </lineage>
</organism>
<dbReference type="Proteomes" id="UP000199622">
    <property type="component" value="Unassembled WGS sequence"/>
</dbReference>
<protein>
    <submittedName>
        <fullName evidence="2">PE family protein</fullName>
    </submittedName>
</protein>
<dbReference type="STRING" id="208445.SAMN04489727_0255"/>
<dbReference type="InterPro" id="IPR000084">
    <property type="entry name" value="PE-PGRS_N"/>
</dbReference>
<evidence type="ECO:0000313" key="2">
    <source>
        <dbReference type="EMBL" id="SEB30050.1"/>
    </source>
</evidence>
<sequence>MPDFARSVTGAAGYRVPVDDPSVKGVHATEMQILQQRLDQAAAGGGSGGFKLDVEQMQALLPQWQDLRDTLDELRARGNELRAVLPPAGDQASTENNTAAKAHGDLYQRSVEQQWNYAVGYVKSLEKMIEKYQHADDSAGDSFNVMGTEL</sequence>
<dbReference type="RefSeq" id="WP_143060519.1">
    <property type="nucleotide sequence ID" value="NZ_FNSO01000001.1"/>
</dbReference>
<dbReference type="EMBL" id="FNSO01000001">
    <property type="protein sequence ID" value="SEB30050.1"/>
    <property type="molecule type" value="Genomic_DNA"/>
</dbReference>
<accession>A0A1H4I822</accession>
<dbReference type="Pfam" id="PF00934">
    <property type="entry name" value="PE"/>
    <property type="match status" value="1"/>
</dbReference>
<dbReference type="AlphaFoldDB" id="A0A1H4I822"/>
<evidence type="ECO:0000259" key="1">
    <source>
        <dbReference type="Pfam" id="PF00934"/>
    </source>
</evidence>
<feature type="domain" description="PE" evidence="1">
    <location>
        <begin position="65"/>
        <end position="137"/>
    </location>
</feature>
<dbReference type="OrthoDB" id="3624755at2"/>
<dbReference type="Gene3D" id="1.10.287.850">
    <property type="entry name" value="HP0062-like domain"/>
    <property type="match status" value="1"/>
</dbReference>
<name>A0A1H4I822_9PSEU</name>
<evidence type="ECO:0000313" key="3">
    <source>
        <dbReference type="Proteomes" id="UP000199622"/>
    </source>
</evidence>
<keyword evidence="3" id="KW-1185">Reference proteome</keyword>
<gene>
    <name evidence="2" type="ORF">SAMN04489727_0255</name>
</gene>
<reference evidence="3" key="1">
    <citation type="submission" date="2016-10" db="EMBL/GenBank/DDBJ databases">
        <authorList>
            <person name="Varghese N."/>
            <person name="Submissions S."/>
        </authorList>
    </citation>
    <scope>NUCLEOTIDE SEQUENCE [LARGE SCALE GENOMIC DNA]</scope>
    <source>
        <strain evidence="3">DSM 44544</strain>
    </source>
</reference>
<proteinExistence type="predicted"/>